<keyword evidence="9" id="KW-1185">Reference proteome</keyword>
<evidence type="ECO:0000256" key="4">
    <source>
        <dbReference type="ARBA" id="ARBA00022884"/>
    </source>
</evidence>
<evidence type="ECO:0000256" key="5">
    <source>
        <dbReference type="ARBA" id="ARBA00050038"/>
    </source>
</evidence>
<sequence length="188" mass="20314">MKVVVGLGNPGRQYERTRHNIGFDVLSQLADWHGVAGFKSQFEALVGEFSLGGDKVLLVAPQTFMNLSGRSVAAVTKFYKLPASDVMVVCDDMNLPLGRLRLRGSGSAGGQKGLQDILQKLGTQDVPRLRMGVGRPPAGFAVADYVLSRFRDHESDSVSQAVQNAARGVECWVEQGLEIAMNQVNAPE</sequence>
<evidence type="ECO:0000256" key="6">
    <source>
        <dbReference type="HAMAP-Rule" id="MF_00083"/>
    </source>
</evidence>
<protein>
    <recommendedName>
        <fullName evidence="5 6">Peptidyl-tRNA hydrolase</fullName>
        <shortName evidence="6">Pth</shortName>
        <ecNumber evidence="1 6">3.1.1.29</ecNumber>
    </recommendedName>
</protein>
<dbReference type="Gene3D" id="3.40.50.1470">
    <property type="entry name" value="Peptidyl-tRNA hydrolase"/>
    <property type="match status" value="1"/>
</dbReference>
<evidence type="ECO:0000313" key="9">
    <source>
        <dbReference type="Proteomes" id="UP000320421"/>
    </source>
</evidence>
<feature type="active site" description="Proton acceptor" evidence="6">
    <location>
        <position position="19"/>
    </location>
</feature>
<evidence type="ECO:0000313" key="10">
    <source>
        <dbReference type="Proteomes" id="UP000320722"/>
    </source>
</evidence>
<evidence type="ECO:0000313" key="8">
    <source>
        <dbReference type="EMBL" id="QDU01561.1"/>
    </source>
</evidence>
<dbReference type="InterPro" id="IPR001328">
    <property type="entry name" value="Pept_tRNA_hydro"/>
</dbReference>
<dbReference type="Proteomes" id="UP000320421">
    <property type="component" value="Chromosome"/>
</dbReference>
<keyword evidence="4 6" id="KW-0694">RNA-binding</keyword>
<feature type="site" description="Discriminates between blocked and unblocked aminoacyl-tRNA" evidence="6">
    <location>
        <position position="9"/>
    </location>
</feature>
<accession>A0A517W8H4</accession>
<gene>
    <name evidence="6 8" type="primary">pth</name>
    <name evidence="7" type="ORF">HG66A1_12850</name>
    <name evidence="8" type="ORF">V6x_12410</name>
</gene>
<comment type="catalytic activity">
    <reaction evidence="6">
        <text>an N-acyl-L-alpha-aminoacyl-tRNA + H2O = an N-acyl-L-amino acid + a tRNA + H(+)</text>
        <dbReference type="Rhea" id="RHEA:54448"/>
        <dbReference type="Rhea" id="RHEA-COMP:10123"/>
        <dbReference type="Rhea" id="RHEA-COMP:13883"/>
        <dbReference type="ChEBI" id="CHEBI:15377"/>
        <dbReference type="ChEBI" id="CHEBI:15378"/>
        <dbReference type="ChEBI" id="CHEBI:59874"/>
        <dbReference type="ChEBI" id="CHEBI:78442"/>
        <dbReference type="ChEBI" id="CHEBI:138191"/>
        <dbReference type="EC" id="3.1.1.29"/>
    </reaction>
</comment>
<feature type="binding site" evidence="6">
    <location>
        <position position="64"/>
    </location>
    <ligand>
        <name>tRNA</name>
        <dbReference type="ChEBI" id="CHEBI:17843"/>
    </ligand>
</feature>
<dbReference type="GO" id="GO:0005737">
    <property type="term" value="C:cytoplasm"/>
    <property type="evidence" value="ECO:0007669"/>
    <property type="project" value="UniProtKB-SubCell"/>
</dbReference>
<dbReference type="SUPFAM" id="SSF53178">
    <property type="entry name" value="Peptidyl-tRNA hydrolase-like"/>
    <property type="match status" value="1"/>
</dbReference>
<evidence type="ECO:0000256" key="2">
    <source>
        <dbReference type="ARBA" id="ARBA00022555"/>
    </source>
</evidence>
<organism evidence="8 10">
    <name type="scientific">Gimesia chilikensis</name>
    <dbReference type="NCBI Taxonomy" id="2605989"/>
    <lineage>
        <taxon>Bacteria</taxon>
        <taxon>Pseudomonadati</taxon>
        <taxon>Planctomycetota</taxon>
        <taxon>Planctomycetia</taxon>
        <taxon>Planctomycetales</taxon>
        <taxon>Planctomycetaceae</taxon>
        <taxon>Gimesia</taxon>
    </lineage>
</organism>
<dbReference type="Proteomes" id="UP000320722">
    <property type="component" value="Chromosome"/>
</dbReference>
<feature type="site" description="Stabilizes the basic form of H active site to accept a proton" evidence="6">
    <location>
        <position position="91"/>
    </location>
</feature>
<keyword evidence="2 6" id="KW-0820">tRNA-binding</keyword>
<keyword evidence="3 6" id="KW-0378">Hydrolase</keyword>
<evidence type="ECO:0000256" key="3">
    <source>
        <dbReference type="ARBA" id="ARBA00022801"/>
    </source>
</evidence>
<comment type="subunit">
    <text evidence="6">Monomer.</text>
</comment>
<comment type="similarity">
    <text evidence="6">Belongs to the PTH family.</text>
</comment>
<dbReference type="HAMAP" id="MF_00083">
    <property type="entry name" value="Pept_tRNA_hydro_bact"/>
    <property type="match status" value="1"/>
</dbReference>
<dbReference type="InterPro" id="IPR036416">
    <property type="entry name" value="Pept_tRNA_hydro_sf"/>
</dbReference>
<accession>A0A517PJG8</accession>
<dbReference type="EC" id="3.1.1.29" evidence="1 6"/>
<dbReference type="NCBIfam" id="TIGR00447">
    <property type="entry name" value="pth"/>
    <property type="match status" value="1"/>
</dbReference>
<dbReference type="AlphaFoldDB" id="A0A517W8H4"/>
<dbReference type="Pfam" id="PF01195">
    <property type="entry name" value="Pept_tRNA_hydro"/>
    <property type="match status" value="1"/>
</dbReference>
<proteinExistence type="inferred from homology"/>
<comment type="function">
    <text evidence="6">Catalyzes the release of premature peptidyl moieties from peptidyl-tRNA molecules trapped in stalled 50S ribosomal subunits, and thus maintains levels of free tRNAs and 50S ribosomes.</text>
</comment>
<comment type="function">
    <text evidence="6">Hydrolyzes ribosome-free peptidyl-tRNAs (with 1 or more amino acids incorporated), which drop off the ribosome during protein synthesis, or as a result of ribosome stalling.</text>
</comment>
<dbReference type="CDD" id="cd00462">
    <property type="entry name" value="PTH"/>
    <property type="match status" value="1"/>
</dbReference>
<evidence type="ECO:0000256" key="1">
    <source>
        <dbReference type="ARBA" id="ARBA00013260"/>
    </source>
</evidence>
<dbReference type="GO" id="GO:0006515">
    <property type="term" value="P:protein quality control for misfolded or incompletely synthesized proteins"/>
    <property type="evidence" value="ECO:0007669"/>
    <property type="project" value="UniProtKB-UniRule"/>
</dbReference>
<evidence type="ECO:0000313" key="7">
    <source>
        <dbReference type="EMBL" id="QDT19520.1"/>
    </source>
</evidence>
<dbReference type="PANTHER" id="PTHR17224:SF1">
    <property type="entry name" value="PEPTIDYL-TRNA HYDROLASE"/>
    <property type="match status" value="1"/>
</dbReference>
<reference evidence="9 10" key="1">
    <citation type="submission" date="2019-02" db="EMBL/GenBank/DDBJ databases">
        <title>Deep-cultivation of Planctomycetes and their phenomic and genomic characterization uncovers novel biology.</title>
        <authorList>
            <person name="Wiegand S."/>
            <person name="Jogler M."/>
            <person name="Boedeker C."/>
            <person name="Pinto D."/>
            <person name="Vollmers J."/>
            <person name="Rivas-Marin E."/>
            <person name="Kohn T."/>
            <person name="Peeters S.H."/>
            <person name="Heuer A."/>
            <person name="Rast P."/>
            <person name="Oberbeckmann S."/>
            <person name="Bunk B."/>
            <person name="Jeske O."/>
            <person name="Meyerdierks A."/>
            <person name="Storesund J.E."/>
            <person name="Kallscheuer N."/>
            <person name="Luecker S."/>
            <person name="Lage O.M."/>
            <person name="Pohl T."/>
            <person name="Merkel B.J."/>
            <person name="Hornburger P."/>
            <person name="Mueller R.-W."/>
            <person name="Bruemmer F."/>
            <person name="Labrenz M."/>
            <person name="Spormann A.M."/>
            <person name="Op den Camp H."/>
            <person name="Overmann J."/>
            <person name="Amann R."/>
            <person name="Jetten M.S.M."/>
            <person name="Mascher T."/>
            <person name="Medema M.H."/>
            <person name="Devos D.P."/>
            <person name="Kaster A.-K."/>
            <person name="Ovreas L."/>
            <person name="Rohde M."/>
            <person name="Galperin M.Y."/>
            <person name="Jogler C."/>
        </authorList>
    </citation>
    <scope>NUCLEOTIDE SEQUENCE [LARGE SCALE GENOMIC DNA]</scope>
    <source>
        <strain evidence="7 9">HG66A1</strain>
        <strain evidence="8 10">V6</strain>
    </source>
</reference>
<dbReference type="EMBL" id="CP036347">
    <property type="protein sequence ID" value="QDU01561.1"/>
    <property type="molecule type" value="Genomic_DNA"/>
</dbReference>
<name>A0A517W8H4_9PLAN</name>
<dbReference type="OrthoDB" id="9800507at2"/>
<keyword evidence="6" id="KW-0963">Cytoplasm</keyword>
<dbReference type="GO" id="GO:0000049">
    <property type="term" value="F:tRNA binding"/>
    <property type="evidence" value="ECO:0007669"/>
    <property type="project" value="UniProtKB-UniRule"/>
</dbReference>
<comment type="caution">
    <text evidence="6">Lacks conserved residue(s) required for the propagation of feature annotation.</text>
</comment>
<dbReference type="RefSeq" id="WP_145037626.1">
    <property type="nucleotide sequence ID" value="NZ_CP036266.1"/>
</dbReference>
<feature type="binding site" evidence="6">
    <location>
        <position position="14"/>
    </location>
    <ligand>
        <name>tRNA</name>
        <dbReference type="ChEBI" id="CHEBI:17843"/>
    </ligand>
</feature>
<dbReference type="FunFam" id="3.40.50.1470:FF:000001">
    <property type="entry name" value="Peptidyl-tRNA hydrolase"/>
    <property type="match status" value="1"/>
</dbReference>
<comment type="subcellular location">
    <subcellularLocation>
        <location evidence="6">Cytoplasm</location>
    </subcellularLocation>
</comment>
<dbReference type="EMBL" id="CP036266">
    <property type="protein sequence ID" value="QDT19520.1"/>
    <property type="molecule type" value="Genomic_DNA"/>
</dbReference>
<dbReference type="PANTHER" id="PTHR17224">
    <property type="entry name" value="PEPTIDYL-TRNA HYDROLASE"/>
    <property type="match status" value="1"/>
</dbReference>
<dbReference type="GO" id="GO:0004045">
    <property type="term" value="F:peptidyl-tRNA hydrolase activity"/>
    <property type="evidence" value="ECO:0007669"/>
    <property type="project" value="UniProtKB-UniRule"/>
</dbReference>
<dbReference type="GO" id="GO:0072344">
    <property type="term" value="P:rescue of stalled ribosome"/>
    <property type="evidence" value="ECO:0007669"/>
    <property type="project" value="UniProtKB-UniRule"/>
</dbReference>
<feature type="binding site" evidence="6">
    <location>
        <position position="66"/>
    </location>
    <ligand>
        <name>tRNA</name>
        <dbReference type="ChEBI" id="CHEBI:17843"/>
    </ligand>
</feature>